<keyword evidence="7" id="KW-0686">Riboflavin biosynthesis</keyword>
<evidence type="ECO:0000259" key="12">
    <source>
        <dbReference type="PROSITE" id="PS51177"/>
    </source>
</evidence>
<dbReference type="EMBL" id="JRUN01000035">
    <property type="protein sequence ID" value="KHD84990.1"/>
    <property type="molecule type" value="Genomic_DNA"/>
</dbReference>
<protein>
    <recommendedName>
        <fullName evidence="6 10">Riboflavin synthase</fullName>
        <ecNumber evidence="5 10">2.5.1.9</ecNumber>
    </recommendedName>
</protein>
<dbReference type="EC" id="2.5.1.9" evidence="5 10"/>
<dbReference type="PROSITE" id="PS51177">
    <property type="entry name" value="LUMAZINE_BIND"/>
    <property type="match status" value="2"/>
</dbReference>
<evidence type="ECO:0000313" key="13">
    <source>
        <dbReference type="EMBL" id="KHD84990.1"/>
    </source>
</evidence>
<feature type="repeat" description="Lumazine-binding" evidence="11">
    <location>
        <begin position="97"/>
        <end position="193"/>
    </location>
</feature>
<comment type="pathway">
    <text evidence="3">Cofactor biosynthesis; riboflavin biosynthesis; riboflavin from 2-hydroxy-3-oxobutyl phosphate and 5-amino-6-(D-ribitylamino)uracil: step 2/2.</text>
</comment>
<comment type="caution">
    <text evidence="13">The sequence shown here is derived from an EMBL/GenBank/DDBJ whole genome shotgun (WGS) entry which is preliminary data.</text>
</comment>
<feature type="repeat" description="Lumazine-binding" evidence="11">
    <location>
        <begin position="1"/>
        <end position="96"/>
    </location>
</feature>
<evidence type="ECO:0000256" key="11">
    <source>
        <dbReference type="PROSITE-ProRule" id="PRU00524"/>
    </source>
</evidence>
<dbReference type="FunFam" id="2.40.30.20:FF:000004">
    <property type="entry name" value="Riboflavin synthase, alpha subunit"/>
    <property type="match status" value="1"/>
</dbReference>
<evidence type="ECO:0000256" key="8">
    <source>
        <dbReference type="ARBA" id="ARBA00022679"/>
    </source>
</evidence>
<dbReference type="InterPro" id="IPR026017">
    <property type="entry name" value="Lumazine-bd_dom"/>
</dbReference>
<evidence type="ECO:0000256" key="6">
    <source>
        <dbReference type="ARBA" id="ARBA00013950"/>
    </source>
</evidence>
<dbReference type="CDD" id="cd00402">
    <property type="entry name" value="Riboflavin_synthase_like"/>
    <property type="match status" value="1"/>
</dbReference>
<evidence type="ECO:0000256" key="4">
    <source>
        <dbReference type="ARBA" id="ARBA00011233"/>
    </source>
</evidence>
<name>A0A0A6V9V1_9BACI</name>
<gene>
    <name evidence="13" type="ORF">NG54_11950</name>
</gene>
<dbReference type="InterPro" id="IPR017938">
    <property type="entry name" value="Riboflavin_synthase-like_b-brl"/>
</dbReference>
<dbReference type="NCBIfam" id="NF006767">
    <property type="entry name" value="PRK09289.1"/>
    <property type="match status" value="1"/>
</dbReference>
<proteinExistence type="predicted"/>
<dbReference type="Gene3D" id="2.40.30.20">
    <property type="match status" value="2"/>
</dbReference>
<evidence type="ECO:0000256" key="5">
    <source>
        <dbReference type="ARBA" id="ARBA00012827"/>
    </source>
</evidence>
<evidence type="ECO:0000256" key="3">
    <source>
        <dbReference type="ARBA" id="ARBA00004887"/>
    </source>
</evidence>
<reference evidence="13 14" key="1">
    <citation type="submission" date="2014-10" db="EMBL/GenBank/DDBJ databases">
        <title>Draft genome of phytase producing Bacillus ginsengihumi strain M2.11.</title>
        <authorList>
            <person name="Toymentseva A."/>
            <person name="Boulygina E.A."/>
            <person name="Kazakov S.V."/>
            <person name="Kayumov I."/>
            <person name="Suleimanova A.D."/>
            <person name="Mardanova A.M."/>
            <person name="Maria S.N."/>
            <person name="Sergey M.Y."/>
            <person name="Sharipova M.R."/>
        </authorList>
    </citation>
    <scope>NUCLEOTIDE SEQUENCE [LARGE SCALE GENOMIC DNA]</scope>
    <source>
        <strain evidence="13 14">M2.11</strain>
    </source>
</reference>
<dbReference type="NCBIfam" id="TIGR00187">
    <property type="entry name" value="ribE"/>
    <property type="match status" value="1"/>
</dbReference>
<dbReference type="GO" id="GO:0004746">
    <property type="term" value="F:riboflavin synthase activity"/>
    <property type="evidence" value="ECO:0007669"/>
    <property type="project" value="UniProtKB-UniRule"/>
</dbReference>
<organism evidence="13 14">
    <name type="scientific">Heyndrickxia ginsengihumi</name>
    <dbReference type="NCBI Taxonomy" id="363870"/>
    <lineage>
        <taxon>Bacteria</taxon>
        <taxon>Bacillati</taxon>
        <taxon>Bacillota</taxon>
        <taxon>Bacilli</taxon>
        <taxon>Bacillales</taxon>
        <taxon>Bacillaceae</taxon>
        <taxon>Heyndrickxia</taxon>
    </lineage>
</organism>
<dbReference type="PANTHER" id="PTHR21098">
    <property type="entry name" value="RIBOFLAVIN SYNTHASE ALPHA CHAIN"/>
    <property type="match status" value="1"/>
</dbReference>
<dbReference type="STRING" id="363870.NG54_11950"/>
<evidence type="ECO:0000256" key="2">
    <source>
        <dbReference type="ARBA" id="ARBA00002803"/>
    </source>
</evidence>
<dbReference type="GO" id="GO:0009231">
    <property type="term" value="P:riboflavin biosynthetic process"/>
    <property type="evidence" value="ECO:0007669"/>
    <property type="project" value="UniProtKB-KW"/>
</dbReference>
<dbReference type="RefSeq" id="WP_035355022.1">
    <property type="nucleotide sequence ID" value="NZ_JAMAUG010000020.1"/>
</dbReference>
<comment type="catalytic activity">
    <reaction evidence="1">
        <text>2 6,7-dimethyl-8-(1-D-ribityl)lumazine + H(+) = 5-amino-6-(D-ribitylamino)uracil + riboflavin</text>
        <dbReference type="Rhea" id="RHEA:20772"/>
        <dbReference type="ChEBI" id="CHEBI:15378"/>
        <dbReference type="ChEBI" id="CHEBI:15934"/>
        <dbReference type="ChEBI" id="CHEBI:57986"/>
        <dbReference type="ChEBI" id="CHEBI:58201"/>
        <dbReference type="EC" id="2.5.1.9"/>
    </reaction>
</comment>
<dbReference type="SUPFAM" id="SSF63380">
    <property type="entry name" value="Riboflavin synthase domain-like"/>
    <property type="match status" value="2"/>
</dbReference>
<accession>A0A0A6V9V1</accession>
<dbReference type="OrthoDB" id="9788537at2"/>
<feature type="domain" description="Lumazine-binding" evidence="12">
    <location>
        <begin position="97"/>
        <end position="193"/>
    </location>
</feature>
<dbReference type="FunFam" id="2.40.30.20:FF:000003">
    <property type="entry name" value="Riboflavin synthase, alpha subunit"/>
    <property type="match status" value="1"/>
</dbReference>
<dbReference type="PIRSF" id="PIRSF000498">
    <property type="entry name" value="Riboflavin_syn_A"/>
    <property type="match status" value="1"/>
</dbReference>
<sequence>MFTGIIEEIGVLKRIQRGSSSLQLVIQATKVLKDVHVGDSIAVNGVCLTVTSYTVNEFTVDVMPETFYDTTLASLSTNSKVNLERAMSANGRFGGHFVTGHVDGVGTIVAKKRVENALYVSIDIPKHLIPYLITKGSIAIDGTSLTIFDVKENSLTISLIPHTQDESIIASKGIGEKVNIESDVLAKYVGKMIHLSTQSNNDPSTHTIDLLRKSGFIS</sequence>
<dbReference type="Proteomes" id="UP000030588">
    <property type="component" value="Unassembled WGS sequence"/>
</dbReference>
<dbReference type="AlphaFoldDB" id="A0A0A6V9V1"/>
<evidence type="ECO:0000256" key="7">
    <source>
        <dbReference type="ARBA" id="ARBA00022619"/>
    </source>
</evidence>
<evidence type="ECO:0000256" key="10">
    <source>
        <dbReference type="NCBIfam" id="TIGR00187"/>
    </source>
</evidence>
<keyword evidence="9" id="KW-0677">Repeat</keyword>
<dbReference type="Pfam" id="PF00677">
    <property type="entry name" value="Lum_binding"/>
    <property type="match status" value="2"/>
</dbReference>
<evidence type="ECO:0000313" key="14">
    <source>
        <dbReference type="Proteomes" id="UP000030588"/>
    </source>
</evidence>
<evidence type="ECO:0000256" key="9">
    <source>
        <dbReference type="ARBA" id="ARBA00022737"/>
    </source>
</evidence>
<comment type="subunit">
    <text evidence="4">Homotrimer.</text>
</comment>
<dbReference type="InterPro" id="IPR023366">
    <property type="entry name" value="ATP_synth_asu-like_sf"/>
</dbReference>
<dbReference type="PANTHER" id="PTHR21098:SF12">
    <property type="entry name" value="RIBOFLAVIN SYNTHASE"/>
    <property type="match status" value="1"/>
</dbReference>
<dbReference type="InterPro" id="IPR001783">
    <property type="entry name" value="Lumazine-bd"/>
</dbReference>
<keyword evidence="8" id="KW-0808">Transferase</keyword>
<feature type="domain" description="Lumazine-binding" evidence="12">
    <location>
        <begin position="1"/>
        <end position="96"/>
    </location>
</feature>
<evidence type="ECO:0000256" key="1">
    <source>
        <dbReference type="ARBA" id="ARBA00000968"/>
    </source>
</evidence>
<comment type="function">
    <text evidence="2">Catalyzes the dismutation of two molecules of 6,7-dimethyl-8-ribityllumazine, resulting in the formation of riboflavin and 5-amino-6-(D-ribitylamino)uracil.</text>
</comment>
<dbReference type="NCBIfam" id="NF009566">
    <property type="entry name" value="PRK13020.1"/>
    <property type="match status" value="1"/>
</dbReference>